<dbReference type="AlphaFoldDB" id="A0A8T1XNJ5"/>
<protein>
    <submittedName>
        <fullName evidence="2">Uncharacterized protein</fullName>
    </submittedName>
</protein>
<proteinExistence type="predicted"/>
<evidence type="ECO:0000313" key="3">
    <source>
        <dbReference type="Proteomes" id="UP000694240"/>
    </source>
</evidence>
<keyword evidence="1" id="KW-0812">Transmembrane</keyword>
<name>A0A8T1XNJ5_9BRAS</name>
<comment type="caution">
    <text evidence="2">The sequence shown here is derived from an EMBL/GenBank/DDBJ whole genome shotgun (WGS) entry which is preliminary data.</text>
</comment>
<evidence type="ECO:0000313" key="2">
    <source>
        <dbReference type="EMBL" id="KAG7534179.1"/>
    </source>
</evidence>
<accession>A0A8T1XNJ5</accession>
<keyword evidence="3" id="KW-1185">Reference proteome</keyword>
<dbReference type="Proteomes" id="UP000694240">
    <property type="component" value="Chromosome 13"/>
</dbReference>
<reference evidence="2 3" key="1">
    <citation type="submission" date="2020-12" db="EMBL/GenBank/DDBJ databases">
        <title>Concerted genomic and epigenomic changes stabilize Arabidopsis allopolyploids.</title>
        <authorList>
            <person name="Chen Z."/>
        </authorList>
    </citation>
    <scope>NUCLEOTIDE SEQUENCE [LARGE SCALE GENOMIC DNA]</scope>
    <source>
        <strain evidence="2">Allo738</strain>
        <tissue evidence="2">Leaf</tissue>
    </source>
</reference>
<organism evidence="2 3">
    <name type="scientific">Arabidopsis thaliana x Arabidopsis arenosa</name>
    <dbReference type="NCBI Taxonomy" id="1240361"/>
    <lineage>
        <taxon>Eukaryota</taxon>
        <taxon>Viridiplantae</taxon>
        <taxon>Streptophyta</taxon>
        <taxon>Embryophyta</taxon>
        <taxon>Tracheophyta</taxon>
        <taxon>Spermatophyta</taxon>
        <taxon>Magnoliopsida</taxon>
        <taxon>eudicotyledons</taxon>
        <taxon>Gunneridae</taxon>
        <taxon>Pentapetalae</taxon>
        <taxon>rosids</taxon>
        <taxon>malvids</taxon>
        <taxon>Brassicales</taxon>
        <taxon>Brassicaceae</taxon>
        <taxon>Camelineae</taxon>
        <taxon>Arabidopsis</taxon>
    </lineage>
</organism>
<dbReference type="EMBL" id="JAEFBK010000013">
    <property type="protein sequence ID" value="KAG7534179.1"/>
    <property type="molecule type" value="Genomic_DNA"/>
</dbReference>
<feature type="transmembrane region" description="Helical" evidence="1">
    <location>
        <begin position="6"/>
        <end position="23"/>
    </location>
</feature>
<feature type="transmembrane region" description="Helical" evidence="1">
    <location>
        <begin position="60"/>
        <end position="87"/>
    </location>
</feature>
<keyword evidence="1" id="KW-1133">Transmembrane helix</keyword>
<keyword evidence="1" id="KW-0472">Membrane</keyword>
<gene>
    <name evidence="2" type="ORF">ISN45_Aa08g017580</name>
</gene>
<sequence length="97" mass="11068">MSSSKLLVVISLVVMVAISYDLFCERKINAKTQTCFDHCKKTKENGNCNKRCLEMAFTGGTWLVILNNMNFLTNFLFIVLVVVNIVYKDYSFSGRII</sequence>
<evidence type="ECO:0000256" key="1">
    <source>
        <dbReference type="SAM" id="Phobius"/>
    </source>
</evidence>